<organism evidence="1 2">
    <name type="scientific">Meloidogyne graminicola</name>
    <dbReference type="NCBI Taxonomy" id="189291"/>
    <lineage>
        <taxon>Eukaryota</taxon>
        <taxon>Metazoa</taxon>
        <taxon>Ecdysozoa</taxon>
        <taxon>Nematoda</taxon>
        <taxon>Chromadorea</taxon>
        <taxon>Rhabditida</taxon>
        <taxon>Tylenchina</taxon>
        <taxon>Tylenchomorpha</taxon>
        <taxon>Tylenchoidea</taxon>
        <taxon>Meloidogynidae</taxon>
        <taxon>Meloidogyninae</taxon>
        <taxon>Meloidogyne</taxon>
    </lineage>
</organism>
<reference evidence="1" key="1">
    <citation type="journal article" date="2020" name="Ecol. Evol.">
        <title>Genome structure and content of the rice root-knot nematode (Meloidogyne graminicola).</title>
        <authorList>
            <person name="Phan N.T."/>
            <person name="Danchin E.G.J."/>
            <person name="Klopp C."/>
            <person name="Perfus-Barbeoch L."/>
            <person name="Kozlowski D.K."/>
            <person name="Koutsovoulos G.D."/>
            <person name="Lopez-Roques C."/>
            <person name="Bouchez O."/>
            <person name="Zahm M."/>
            <person name="Besnard G."/>
            <person name="Bellafiore S."/>
        </authorList>
    </citation>
    <scope>NUCLEOTIDE SEQUENCE</scope>
    <source>
        <strain evidence="1">VN-18</strain>
    </source>
</reference>
<comment type="caution">
    <text evidence="1">The sequence shown here is derived from an EMBL/GenBank/DDBJ whole genome shotgun (WGS) entry which is preliminary data.</text>
</comment>
<feature type="non-terminal residue" evidence="1">
    <location>
        <position position="1"/>
    </location>
</feature>
<evidence type="ECO:0000313" key="1">
    <source>
        <dbReference type="EMBL" id="KAF7637460.1"/>
    </source>
</evidence>
<sequence length="35" mass="4303">LLDYLQRFLKIRLVFLLDYKIMNCDIYCYNGESLI</sequence>
<name>A0A8S9ZW23_9BILA</name>
<accession>A0A8S9ZW23</accession>
<dbReference type="AlphaFoldDB" id="A0A8S9ZW23"/>
<dbReference type="EMBL" id="JABEBT010000020">
    <property type="protein sequence ID" value="KAF7637460.1"/>
    <property type="molecule type" value="Genomic_DNA"/>
</dbReference>
<keyword evidence="2" id="KW-1185">Reference proteome</keyword>
<dbReference type="Proteomes" id="UP000605970">
    <property type="component" value="Unassembled WGS sequence"/>
</dbReference>
<protein>
    <submittedName>
        <fullName evidence="1">Uncharacterized protein</fullName>
    </submittedName>
</protein>
<gene>
    <name evidence="1" type="ORF">Mgra_00003203</name>
</gene>
<proteinExistence type="predicted"/>
<evidence type="ECO:0000313" key="2">
    <source>
        <dbReference type="Proteomes" id="UP000605970"/>
    </source>
</evidence>